<feature type="domain" description="C2H2-type" evidence="6">
    <location>
        <begin position="226"/>
        <end position="253"/>
    </location>
</feature>
<keyword evidence="4" id="KW-0862">Zinc</keyword>
<dbReference type="RefSeq" id="XP_006821056.1">
    <property type="nucleotide sequence ID" value="XM_006820993.1"/>
</dbReference>
<protein>
    <submittedName>
        <fullName evidence="8">Zinc finger protein 99-like</fullName>
    </submittedName>
</protein>
<dbReference type="InterPro" id="IPR013087">
    <property type="entry name" value="Znf_C2H2_type"/>
</dbReference>
<feature type="domain" description="C2H2-type" evidence="6">
    <location>
        <begin position="374"/>
        <end position="401"/>
    </location>
</feature>
<dbReference type="Gene3D" id="3.30.160.60">
    <property type="entry name" value="Classic Zinc Finger"/>
    <property type="match status" value="7"/>
</dbReference>
<keyword evidence="2" id="KW-0677">Repeat</keyword>
<dbReference type="PANTHER" id="PTHR24408:SF58">
    <property type="entry name" value="TRANSCRIPTION FACTOR (TFIIIA), PUTATIVE (AFU_ORTHOLOGUE AFUA_1G05150)-RELATED"/>
    <property type="match status" value="1"/>
</dbReference>
<gene>
    <name evidence="8" type="primary">LOC102804344</name>
</gene>
<feature type="domain" description="C2H2-type" evidence="6">
    <location>
        <begin position="13"/>
        <end position="41"/>
    </location>
</feature>
<dbReference type="PANTHER" id="PTHR24408">
    <property type="entry name" value="ZINC FINGER PROTEIN"/>
    <property type="match status" value="1"/>
</dbReference>
<accession>A0ABM0MM15</accession>
<feature type="domain" description="C2H2-type" evidence="6">
    <location>
        <begin position="198"/>
        <end position="225"/>
    </location>
</feature>
<name>A0ABM0MM15_SACKO</name>
<organism evidence="7 8">
    <name type="scientific">Saccoglossus kowalevskii</name>
    <name type="common">Acorn worm</name>
    <dbReference type="NCBI Taxonomy" id="10224"/>
    <lineage>
        <taxon>Eukaryota</taxon>
        <taxon>Metazoa</taxon>
        <taxon>Hemichordata</taxon>
        <taxon>Enteropneusta</taxon>
        <taxon>Harrimaniidae</taxon>
        <taxon>Saccoglossus</taxon>
    </lineage>
</organism>
<dbReference type="InterPro" id="IPR036236">
    <property type="entry name" value="Znf_C2H2_sf"/>
</dbReference>
<evidence type="ECO:0000313" key="8">
    <source>
        <dbReference type="RefSeq" id="XP_006821056.1"/>
    </source>
</evidence>
<evidence type="ECO:0000256" key="5">
    <source>
        <dbReference type="PROSITE-ProRule" id="PRU00042"/>
    </source>
</evidence>
<dbReference type="SUPFAM" id="SSF57667">
    <property type="entry name" value="beta-beta-alpha zinc fingers"/>
    <property type="match status" value="5"/>
</dbReference>
<feature type="domain" description="C2H2-type" evidence="6">
    <location>
        <begin position="113"/>
        <end position="142"/>
    </location>
</feature>
<evidence type="ECO:0000256" key="2">
    <source>
        <dbReference type="ARBA" id="ARBA00022737"/>
    </source>
</evidence>
<feature type="domain" description="C2H2-type" evidence="6">
    <location>
        <begin position="43"/>
        <end position="66"/>
    </location>
</feature>
<dbReference type="PROSITE" id="PS50157">
    <property type="entry name" value="ZINC_FINGER_C2H2_2"/>
    <property type="match status" value="11"/>
</dbReference>
<keyword evidence="1" id="KW-0479">Metal-binding</keyword>
<dbReference type="PROSITE" id="PS00028">
    <property type="entry name" value="ZINC_FINGER_C2H2_1"/>
    <property type="match status" value="10"/>
</dbReference>
<reference evidence="8" key="1">
    <citation type="submission" date="2025-08" db="UniProtKB">
        <authorList>
            <consortium name="RefSeq"/>
        </authorList>
    </citation>
    <scope>IDENTIFICATION</scope>
    <source>
        <tissue evidence="8">Testes</tissue>
    </source>
</reference>
<evidence type="ECO:0000313" key="7">
    <source>
        <dbReference type="Proteomes" id="UP000694865"/>
    </source>
</evidence>
<dbReference type="GeneID" id="102804344"/>
<sequence>MEIAPNTECIKEGACMLCERKFSHKKNLKSHMDTVHSRRVQRYECEHCDRKYTEKKYLRKHNYRTHCKQVCTHCNKEYVNLRQLPLCREIDGIKQYQCDECDLYFEPQKKSPFTCEHCWKSVGDKTDLQAHLKRCIISQQKETFPCSHCEKVYSFEYTRNAHVKKIHLNVDCTECGQFFDNTELRNQHQALEHSVLKYQCEYCSKAFGMKISLAWHIKKHKREKPYPCDICGKIFLHKDRLQSHSLSHSDNKSALCHVCGVAFKTNNALNSHQRRKHIDPSTLKRYRCPKCGKSFISFSNMKRHLCAIHDKLKFLCDICGKRYTSLLSMKLHRRTIHTEPNARPNKCHLCDKTFKTNRAVTLHVRSVHEGERKYGCFRCEKRFFTNTKLKRHLETHKEQVECEMVQEVNCEVEVDCEVDMVQVDPATFLSVL</sequence>
<keyword evidence="7" id="KW-1185">Reference proteome</keyword>
<keyword evidence="3 5" id="KW-0863">Zinc-finger</keyword>
<dbReference type="Pfam" id="PF00096">
    <property type="entry name" value="zf-C2H2"/>
    <property type="match status" value="7"/>
</dbReference>
<dbReference type="SMART" id="SM00355">
    <property type="entry name" value="ZnF_C2H2"/>
    <property type="match status" value="12"/>
</dbReference>
<proteinExistence type="predicted"/>
<feature type="domain" description="C2H2-type" evidence="6">
    <location>
        <begin position="170"/>
        <end position="198"/>
    </location>
</feature>
<evidence type="ECO:0000256" key="3">
    <source>
        <dbReference type="ARBA" id="ARBA00022771"/>
    </source>
</evidence>
<feature type="domain" description="C2H2-type" evidence="6">
    <location>
        <begin position="286"/>
        <end position="314"/>
    </location>
</feature>
<evidence type="ECO:0000256" key="4">
    <source>
        <dbReference type="ARBA" id="ARBA00022833"/>
    </source>
</evidence>
<evidence type="ECO:0000256" key="1">
    <source>
        <dbReference type="ARBA" id="ARBA00022723"/>
    </source>
</evidence>
<feature type="domain" description="C2H2-type" evidence="6">
    <location>
        <begin position="314"/>
        <end position="342"/>
    </location>
</feature>
<dbReference type="Proteomes" id="UP000694865">
    <property type="component" value="Unplaced"/>
</dbReference>
<feature type="domain" description="C2H2-type" evidence="6">
    <location>
        <begin position="254"/>
        <end position="282"/>
    </location>
</feature>
<evidence type="ECO:0000259" key="6">
    <source>
        <dbReference type="PROSITE" id="PS50157"/>
    </source>
</evidence>
<feature type="domain" description="C2H2-type" evidence="6">
    <location>
        <begin position="345"/>
        <end position="373"/>
    </location>
</feature>